<keyword evidence="6" id="KW-1185">Reference proteome</keyword>
<evidence type="ECO:0000256" key="4">
    <source>
        <dbReference type="SAM" id="MobiDB-lite"/>
    </source>
</evidence>
<dbReference type="Pfam" id="PF13181">
    <property type="entry name" value="TPR_8"/>
    <property type="match status" value="1"/>
</dbReference>
<dbReference type="GO" id="GO:0031415">
    <property type="term" value="C:NatA complex"/>
    <property type="evidence" value="ECO:0000318"/>
    <property type="project" value="GO_Central"/>
</dbReference>
<evidence type="ECO:0000256" key="2">
    <source>
        <dbReference type="ARBA" id="ARBA00022803"/>
    </source>
</evidence>
<feature type="region of interest" description="Disordered" evidence="4">
    <location>
        <begin position="836"/>
        <end position="890"/>
    </location>
</feature>
<dbReference type="GeneID" id="593601"/>
<dbReference type="EnsemblMetazoa" id="XM_030981096">
    <property type="protein sequence ID" value="XP_030836956"/>
    <property type="gene ID" value="LOC593601"/>
</dbReference>
<dbReference type="GO" id="GO:0010698">
    <property type="term" value="F:acetyltransferase activator activity"/>
    <property type="evidence" value="ECO:0000318"/>
    <property type="project" value="GO_Central"/>
</dbReference>
<dbReference type="InterPro" id="IPR011990">
    <property type="entry name" value="TPR-like_helical_dom_sf"/>
</dbReference>
<feature type="compositionally biased region" description="Polar residues" evidence="4">
    <location>
        <begin position="858"/>
        <end position="890"/>
    </location>
</feature>
<dbReference type="FunCoup" id="A0A7M7NID8">
    <property type="interactions" value="2199"/>
</dbReference>
<dbReference type="RefSeq" id="XP_030836956.1">
    <property type="nucleotide sequence ID" value="XM_030981096.1"/>
</dbReference>
<dbReference type="OrthoDB" id="10263032at2759"/>
<dbReference type="InterPro" id="IPR019734">
    <property type="entry name" value="TPR_rpt"/>
</dbReference>
<dbReference type="Gene3D" id="1.25.40.1040">
    <property type="match status" value="1"/>
</dbReference>
<feature type="region of interest" description="Disordered" evidence="4">
    <location>
        <begin position="591"/>
        <end position="637"/>
    </location>
</feature>
<dbReference type="InterPro" id="IPR021183">
    <property type="entry name" value="NatA_aux_su"/>
</dbReference>
<evidence type="ECO:0000256" key="3">
    <source>
        <dbReference type="PROSITE-ProRule" id="PRU00339"/>
    </source>
</evidence>
<keyword evidence="1" id="KW-0677">Repeat</keyword>
<dbReference type="KEGG" id="spu:593601"/>
<feature type="repeat" description="TPR" evidence="3">
    <location>
        <begin position="81"/>
        <end position="114"/>
    </location>
</feature>
<accession>A0A7M7NID8</accession>
<dbReference type="GO" id="GO:0005737">
    <property type="term" value="C:cytoplasm"/>
    <property type="evidence" value="ECO:0000318"/>
    <property type="project" value="GO_Central"/>
</dbReference>
<feature type="compositionally biased region" description="Basic residues" evidence="4">
    <location>
        <begin position="594"/>
        <end position="605"/>
    </location>
</feature>
<reference evidence="6" key="1">
    <citation type="submission" date="2015-02" db="EMBL/GenBank/DDBJ databases">
        <title>Genome sequencing for Strongylocentrotus purpuratus.</title>
        <authorList>
            <person name="Murali S."/>
            <person name="Liu Y."/>
            <person name="Vee V."/>
            <person name="English A."/>
            <person name="Wang M."/>
            <person name="Skinner E."/>
            <person name="Han Y."/>
            <person name="Muzny D.M."/>
            <person name="Worley K.C."/>
            <person name="Gibbs R.A."/>
        </authorList>
    </citation>
    <scope>NUCLEOTIDE SEQUENCE</scope>
</reference>
<evidence type="ECO:0000313" key="5">
    <source>
        <dbReference type="EnsemblMetazoa" id="XP_030836956"/>
    </source>
</evidence>
<dbReference type="Proteomes" id="UP000007110">
    <property type="component" value="Unassembled WGS sequence"/>
</dbReference>
<dbReference type="InParanoid" id="A0A7M7NID8"/>
<dbReference type="SUPFAM" id="SSF48452">
    <property type="entry name" value="TPR-like"/>
    <property type="match status" value="1"/>
</dbReference>
<dbReference type="Gene3D" id="1.25.40.1010">
    <property type="match status" value="1"/>
</dbReference>
<dbReference type="PROSITE" id="PS50005">
    <property type="entry name" value="TPR"/>
    <property type="match status" value="2"/>
</dbReference>
<reference evidence="5" key="2">
    <citation type="submission" date="2021-01" db="UniProtKB">
        <authorList>
            <consortium name="EnsemblMetazoa"/>
        </authorList>
    </citation>
    <scope>IDENTIFICATION</scope>
</reference>
<dbReference type="AlphaFoldDB" id="A0A7M7NID8"/>
<name>A0A7M7NID8_STRPU</name>
<dbReference type="PIRSF" id="PIRSF000422">
    <property type="entry name" value="N-terminal-AcTrfase-A_aux_su"/>
    <property type="match status" value="1"/>
</dbReference>
<dbReference type="FunFam" id="1.25.40.1040:FF:000003">
    <property type="entry name" value="N-terminal acetyltransferase A, auxiliary subunit"/>
    <property type="match status" value="1"/>
</dbReference>
<evidence type="ECO:0000256" key="1">
    <source>
        <dbReference type="ARBA" id="ARBA00022737"/>
    </source>
</evidence>
<proteinExistence type="predicted"/>
<feature type="repeat" description="TPR" evidence="3">
    <location>
        <begin position="375"/>
        <end position="408"/>
    </location>
</feature>
<dbReference type="PANTHER" id="PTHR22767:SF2">
    <property type="entry name" value="N(ALPHA)-ACETYLTRANSFERASE 15_16, ISOFORM A"/>
    <property type="match status" value="1"/>
</dbReference>
<keyword evidence="2 3" id="KW-0802">TPR repeat</keyword>
<feature type="compositionally biased region" description="Acidic residues" evidence="4">
    <location>
        <begin position="845"/>
        <end position="855"/>
    </location>
</feature>
<organism evidence="5 6">
    <name type="scientific">Strongylocentrotus purpuratus</name>
    <name type="common">Purple sea urchin</name>
    <dbReference type="NCBI Taxonomy" id="7668"/>
    <lineage>
        <taxon>Eukaryota</taxon>
        <taxon>Metazoa</taxon>
        <taxon>Echinodermata</taxon>
        <taxon>Eleutherozoa</taxon>
        <taxon>Echinozoa</taxon>
        <taxon>Echinoidea</taxon>
        <taxon>Euechinoidea</taxon>
        <taxon>Echinacea</taxon>
        <taxon>Camarodonta</taxon>
        <taxon>Echinidea</taxon>
        <taxon>Strongylocentrotidae</taxon>
        <taxon>Strongylocentrotus</taxon>
    </lineage>
</organism>
<protein>
    <recommendedName>
        <fullName evidence="7">N-alpha-acetyltransferase 15, NatA auxiliary subunit</fullName>
    </recommendedName>
</protein>
<evidence type="ECO:0000313" key="6">
    <source>
        <dbReference type="Proteomes" id="UP000007110"/>
    </source>
</evidence>
<dbReference type="SMART" id="SM00028">
    <property type="entry name" value="TPR"/>
    <property type="match status" value="5"/>
</dbReference>
<dbReference type="Pfam" id="PF12569">
    <property type="entry name" value="NatA_aux_su"/>
    <property type="match status" value="1"/>
</dbReference>
<feature type="compositionally biased region" description="Basic and acidic residues" evidence="4">
    <location>
        <begin position="609"/>
        <end position="637"/>
    </location>
</feature>
<dbReference type="PANTHER" id="PTHR22767">
    <property type="entry name" value="N-TERMINAL ACETYLTRANSFERASE-RELATED"/>
    <property type="match status" value="1"/>
</dbReference>
<sequence length="890" mass="103744">MPSSSPLPPKENALFKRILKCYEQKQYKNGLKFSKQILSNPKFAEHGETLSMKGLILNCLGKKEEAMELVKRGLRNDLRSHVCWHVFGLIQRAERKYDEAIKAYRNALKWDKENLQILRDLSLLQIQMRDLEGYKDTRYELLHLRPAQRASWIGYAMAFHLLKDYDTALNVLEEFRKTQQVKSYDYEHSEFLLYMNQVMREAGMHEEALNHLIQYQQQICDQVCLQETKADLLLKLGKPDEARQIFEHLLERNPENWAYYEGLEQSTNPQTEAERLAIYTAYMGKYPRAAAPKRLPLKFVTGESFDRMLDEYLRKMFRKGVPPAFTSLRGMYKDPAKVAAIERMALSYRECLDSIGRFSKEDPTDVEREPPTVLLWTLYFLAQHYDHLGNLDKAFEFINRAIEHTPTLIELFIAKGKIYKHARDSKKAVECLDEAQSLDTADRYVNYKCAKYMLRANMVKQGEEMCSKFTREGVPAVENLNEMQCMWFQTECALSYQRQGMYGESLKKCLEVDRHFTEIIEDQFDFHSYCMRKMTLRAYLNLLRLEDVLRNHRFYFKCAKIAIEVYIRLHDKPLADSDAADDIDTANLTPKELKKLRSKQRRAQKKAQQQKEEEERNKAHEKQGKNKHDPDLDGPKEEELVPEKLARIEDPLEQAIYFLKPLQTLAGDVIGTHLMAFEIYYRKDKLLLMLQSIKRARAVDSSNPKLHECIVKFCKKVNERIEQQPEAVRTVLEQEVKLLLGDKDIAQYNKFFTDSNLSSHPHRISGALGMYFLDPSKKDEAISLATHLGNTLTDRTIQNGIRVLELLQSDLKCESMASEYKARCHELFPYATAFQPPTMNHTMENNDDDAEEEDEKTTPTQTMPRPYPTTSPRHQMISSSPATQRGITEV</sequence>
<dbReference type="OMA" id="MEMRADY"/>
<evidence type="ECO:0008006" key="7">
    <source>
        <dbReference type="Google" id="ProtNLM"/>
    </source>
</evidence>